<dbReference type="OrthoDB" id="5168289at2"/>
<proteinExistence type="predicted"/>
<dbReference type="PANTHER" id="PTHR30168:SF0">
    <property type="entry name" value="INNER MEMBRANE PROTEIN"/>
    <property type="match status" value="1"/>
</dbReference>
<keyword evidence="2" id="KW-0812">Transmembrane</keyword>
<evidence type="ECO:0000256" key="1">
    <source>
        <dbReference type="ARBA" id="ARBA00004167"/>
    </source>
</evidence>
<dbReference type="InterPro" id="IPR007343">
    <property type="entry name" value="Uncharacterised_pept_Zn_put"/>
</dbReference>
<dbReference type="Proteomes" id="UP000028870">
    <property type="component" value="Unassembled WGS sequence"/>
</dbReference>
<dbReference type="RefSeq" id="WP_036402624.1">
    <property type="nucleotide sequence ID" value="NZ_CCBB010000003.1"/>
</dbReference>
<keyword evidence="5" id="KW-0378">Hydrolase</keyword>
<keyword evidence="6" id="KW-1185">Reference proteome</keyword>
<keyword evidence="4" id="KW-0472">Membrane</keyword>
<organism evidence="5 6">
    <name type="scientific">Mycolicibacterium cosmeticum</name>
    <dbReference type="NCBI Taxonomy" id="258533"/>
    <lineage>
        <taxon>Bacteria</taxon>
        <taxon>Bacillati</taxon>
        <taxon>Actinomycetota</taxon>
        <taxon>Actinomycetes</taxon>
        <taxon>Mycobacteriales</taxon>
        <taxon>Mycobacteriaceae</taxon>
        <taxon>Mycolicibacterium</taxon>
    </lineage>
</organism>
<dbReference type="Pfam" id="PF04228">
    <property type="entry name" value="Zn_peptidase"/>
    <property type="match status" value="1"/>
</dbReference>
<sequence length="454" mass="48866">MFKRIAAVCAAVVVVAGCGGPKVELPAKPAKPSALAKPDTSGIEVQGDASGPLNQLAVEAIADLQQFWGEKFPELYGKDYEPVSGGFFAVDPASGETPPCASSPDDVAGNAFYCGSKDVVAWDATGLFPELSSKYGEFVIPVVMAHEWGHAIQTRSNFTARTVTRELQADCFAGAWARHAKDDKVFEVTSGQLDIALAGILDLRDPVGTDKLDPSAHGSGFDRVGAFQDGFDNGLDRCKQYRDDEPMVLALPWGDAEDEASGGDAPYDSIVNGVPYDLEDYWTQVYPEITRGEEWVPVRGLEPFDPSSPPNCGDQSAEGFALFYCVPDDYIGWDNTETMPRVYQQGGDYAVATLLATQYGLAALTRLGDESDEKISTARSDCFAGAYTASVILHNRSDTSSWSISPGDLDEGIKALLLFRGDDDAERQGAGFDRVRAFREGVINGAEACLEYEH</sequence>
<dbReference type="STRING" id="258533.BN977_05326"/>
<evidence type="ECO:0000256" key="3">
    <source>
        <dbReference type="ARBA" id="ARBA00022989"/>
    </source>
</evidence>
<comment type="subcellular location">
    <subcellularLocation>
        <location evidence="1">Membrane</location>
        <topology evidence="1">Single-pass membrane protein</topology>
    </subcellularLocation>
</comment>
<comment type="caution">
    <text evidence="5">The sequence shown here is derived from an EMBL/GenBank/DDBJ whole genome shotgun (WGS) entry which is preliminary data.</text>
</comment>
<dbReference type="eggNOG" id="COG2321">
    <property type="taxonomic scope" value="Bacteria"/>
</dbReference>
<dbReference type="AlphaFoldDB" id="W9AY80"/>
<name>W9AY80_MYCCO</name>
<evidence type="ECO:0000256" key="4">
    <source>
        <dbReference type="ARBA" id="ARBA00023136"/>
    </source>
</evidence>
<accession>W9AY80</accession>
<protein>
    <submittedName>
        <fullName evidence="5">Metalloprotease</fullName>
    </submittedName>
</protein>
<evidence type="ECO:0000313" key="6">
    <source>
        <dbReference type="Proteomes" id="UP000028870"/>
    </source>
</evidence>
<dbReference type="GO" id="GO:0016020">
    <property type="term" value="C:membrane"/>
    <property type="evidence" value="ECO:0007669"/>
    <property type="project" value="UniProtKB-SubCell"/>
</dbReference>
<dbReference type="EMBL" id="CCBB010000003">
    <property type="protein sequence ID" value="CDO10493.1"/>
    <property type="molecule type" value="Genomic_DNA"/>
</dbReference>
<keyword evidence="5" id="KW-0482">Metalloprotease</keyword>
<dbReference type="PANTHER" id="PTHR30168">
    <property type="entry name" value="PUTATIVE MEMBRANE PROTEIN YPFJ"/>
    <property type="match status" value="1"/>
</dbReference>
<evidence type="ECO:0000313" key="5">
    <source>
        <dbReference type="EMBL" id="CDO10493.1"/>
    </source>
</evidence>
<reference evidence="5" key="1">
    <citation type="submission" date="2014-03" db="EMBL/GenBank/DDBJ databases">
        <title>Draft Genome Sequence of Mycobacterium cosmeticum DSM 44829.</title>
        <authorList>
            <person name="Croce O."/>
            <person name="Robert C."/>
            <person name="Raoult D."/>
            <person name="Drancourt M."/>
        </authorList>
    </citation>
    <scope>NUCLEOTIDE SEQUENCE [LARGE SCALE GENOMIC DNA]</scope>
    <source>
        <strain evidence="5">DSM 44829</strain>
    </source>
</reference>
<reference evidence="5" key="2">
    <citation type="submission" date="2014-03" db="EMBL/GenBank/DDBJ databases">
        <authorList>
            <person name="Urmite Genomes"/>
        </authorList>
    </citation>
    <scope>NUCLEOTIDE SEQUENCE</scope>
    <source>
        <strain evidence="5">DSM 44829</strain>
    </source>
</reference>
<dbReference type="SUPFAM" id="SSF55486">
    <property type="entry name" value="Metalloproteases ('zincins'), catalytic domain"/>
    <property type="match status" value="1"/>
</dbReference>
<dbReference type="PROSITE" id="PS51257">
    <property type="entry name" value="PROKAR_LIPOPROTEIN"/>
    <property type="match status" value="1"/>
</dbReference>
<evidence type="ECO:0000256" key="2">
    <source>
        <dbReference type="ARBA" id="ARBA00022692"/>
    </source>
</evidence>
<gene>
    <name evidence="5" type="ORF">BN977_05326</name>
</gene>
<dbReference type="GO" id="GO:0008237">
    <property type="term" value="F:metallopeptidase activity"/>
    <property type="evidence" value="ECO:0007669"/>
    <property type="project" value="UniProtKB-KW"/>
</dbReference>
<keyword evidence="3" id="KW-1133">Transmembrane helix</keyword>
<keyword evidence="5" id="KW-0645">Protease</keyword>
<dbReference type="GO" id="GO:0006508">
    <property type="term" value="P:proteolysis"/>
    <property type="evidence" value="ECO:0007669"/>
    <property type="project" value="UniProtKB-KW"/>
</dbReference>